<dbReference type="Proteomes" id="UP000663827">
    <property type="component" value="Unassembled WGS sequence"/>
</dbReference>
<feature type="region of interest" description="Disordered" evidence="10">
    <location>
        <begin position="75"/>
        <end position="102"/>
    </location>
</feature>
<evidence type="ECO:0000256" key="8">
    <source>
        <dbReference type="ARBA" id="ARBA00023306"/>
    </source>
</evidence>
<keyword evidence="9" id="KW-0012">Acyltransferase</keyword>
<keyword evidence="6" id="KW-0862">Zinc</keyword>
<keyword evidence="3" id="KW-0808">Transferase</keyword>
<dbReference type="GO" id="GO:0000785">
    <property type="term" value="C:chromatin"/>
    <property type="evidence" value="ECO:0007669"/>
    <property type="project" value="TreeGrafter"/>
</dbReference>
<dbReference type="Pfam" id="PF13878">
    <property type="entry name" value="zf-C2H2_3"/>
    <property type="match status" value="1"/>
</dbReference>
<keyword evidence="7" id="KW-0539">Nucleus</keyword>
<name>A0A8H3E646_9AGAM</name>
<sequence>MESRQKTSLKVYGSRGAVRSINKPLSQATSSHEDVQTTLVSDSKLFQEPKASISALKRKSTATGNLHSFFGASQPVKKLRSDGNSQKLSSFKQTSSNENAASTPTMTQLHFLPSKSILVTCKSCDLSYTRGAKEDEELHRTHCLRVARGAEWSREERNLEKPLGTGTSDVELVDERCILPNGVIGRILRIRCDITKGKLGPKVATLLSTVNKVLSAPPLPCSSLKVSKAYVMVIPSKSTGSRPKNDTSAARFSERIVGCVISTHITEAMRIIDINELEASNTPKSDLLCVDVGSSGGNVYCDPNPIPTTLGIPRLFVVPSYRRQGIAHALLDAVAKTAIWGCPLDPTSGQIAFSQPTASGYAVMKGWGGDNIRIYEE</sequence>
<reference evidence="13" key="1">
    <citation type="submission" date="2021-01" db="EMBL/GenBank/DDBJ databases">
        <authorList>
            <person name="Kaushik A."/>
        </authorList>
    </citation>
    <scope>NUCLEOTIDE SEQUENCE</scope>
    <source>
        <strain evidence="13">AG5</strain>
    </source>
</reference>
<evidence type="ECO:0000256" key="1">
    <source>
        <dbReference type="ARBA" id="ARBA00004123"/>
    </source>
</evidence>
<dbReference type="InterPro" id="IPR016181">
    <property type="entry name" value="Acyl_CoA_acyltransferase"/>
</dbReference>
<dbReference type="PANTHER" id="PTHR45884">
    <property type="entry name" value="N-ACETYLTRANSFERASE ECO"/>
    <property type="match status" value="1"/>
</dbReference>
<evidence type="ECO:0000259" key="11">
    <source>
        <dbReference type="Pfam" id="PF13878"/>
    </source>
</evidence>
<proteinExistence type="inferred from homology"/>
<feature type="domain" description="N-acetyltransferase ESCO acetyl-transferase" evidence="12">
    <location>
        <begin position="307"/>
        <end position="371"/>
    </location>
</feature>
<dbReference type="SUPFAM" id="SSF55729">
    <property type="entry name" value="Acyl-CoA N-acyltransferases (Nat)"/>
    <property type="match status" value="1"/>
</dbReference>
<evidence type="ECO:0000256" key="4">
    <source>
        <dbReference type="ARBA" id="ARBA00022723"/>
    </source>
</evidence>
<protein>
    <recommendedName>
        <fullName evidence="15">N-acetyltransferase ECO1</fullName>
    </recommendedName>
</protein>
<feature type="domain" description="N-acetyltransferase ESCO zinc-finger" evidence="11">
    <location>
        <begin position="108"/>
        <end position="143"/>
    </location>
</feature>
<keyword evidence="5" id="KW-0863">Zinc-finger</keyword>
<accession>A0A8H3E646</accession>
<dbReference type="Gene3D" id="3.40.630.30">
    <property type="match status" value="1"/>
</dbReference>
<evidence type="ECO:0000256" key="3">
    <source>
        <dbReference type="ARBA" id="ARBA00022679"/>
    </source>
</evidence>
<comment type="similarity">
    <text evidence="2">Belongs to the acetyltransferase family. ECO subfamily.</text>
</comment>
<dbReference type="EMBL" id="CAJNJQ010004949">
    <property type="protein sequence ID" value="CAE7215264.1"/>
    <property type="molecule type" value="Genomic_DNA"/>
</dbReference>
<evidence type="ECO:0000313" key="13">
    <source>
        <dbReference type="EMBL" id="CAE7215264.1"/>
    </source>
</evidence>
<dbReference type="GO" id="GO:0005634">
    <property type="term" value="C:nucleus"/>
    <property type="evidence" value="ECO:0007669"/>
    <property type="project" value="UniProtKB-SubCell"/>
</dbReference>
<evidence type="ECO:0000313" key="14">
    <source>
        <dbReference type="Proteomes" id="UP000663827"/>
    </source>
</evidence>
<comment type="caution">
    <text evidence="13">The sequence shown here is derived from an EMBL/GenBank/DDBJ whole genome shotgun (WGS) entry which is preliminary data.</text>
</comment>
<dbReference type="Pfam" id="PF13880">
    <property type="entry name" value="Acetyltransf_13"/>
    <property type="match status" value="1"/>
</dbReference>
<dbReference type="GO" id="GO:0061733">
    <property type="term" value="F:protein-lysine-acetyltransferase activity"/>
    <property type="evidence" value="ECO:0007669"/>
    <property type="project" value="TreeGrafter"/>
</dbReference>
<dbReference type="GO" id="GO:0007064">
    <property type="term" value="P:mitotic sister chromatid cohesion"/>
    <property type="evidence" value="ECO:0007669"/>
    <property type="project" value="TreeGrafter"/>
</dbReference>
<evidence type="ECO:0000256" key="7">
    <source>
        <dbReference type="ARBA" id="ARBA00023242"/>
    </source>
</evidence>
<evidence type="ECO:0000259" key="12">
    <source>
        <dbReference type="Pfam" id="PF13880"/>
    </source>
</evidence>
<feature type="compositionally biased region" description="Polar residues" evidence="10">
    <location>
        <begin position="82"/>
        <end position="102"/>
    </location>
</feature>
<comment type="subcellular location">
    <subcellularLocation>
        <location evidence="1">Nucleus</location>
    </subcellularLocation>
</comment>
<dbReference type="PANTHER" id="PTHR45884:SF2">
    <property type="entry name" value="N-ACETYLTRANSFERASE ECO"/>
    <property type="match status" value="1"/>
</dbReference>
<evidence type="ECO:0000256" key="6">
    <source>
        <dbReference type="ARBA" id="ARBA00022833"/>
    </source>
</evidence>
<dbReference type="InterPro" id="IPR028005">
    <property type="entry name" value="AcTrfase_ESCO_Znf_dom"/>
</dbReference>
<keyword evidence="4" id="KW-0479">Metal-binding</keyword>
<keyword evidence="8" id="KW-0131">Cell cycle</keyword>
<evidence type="ECO:0000256" key="10">
    <source>
        <dbReference type="SAM" id="MobiDB-lite"/>
    </source>
</evidence>
<dbReference type="InterPro" id="IPR028009">
    <property type="entry name" value="ESCO_Acetyltransf_dom"/>
</dbReference>
<evidence type="ECO:0000256" key="9">
    <source>
        <dbReference type="ARBA" id="ARBA00023315"/>
    </source>
</evidence>
<dbReference type="GO" id="GO:0008270">
    <property type="term" value="F:zinc ion binding"/>
    <property type="evidence" value="ECO:0007669"/>
    <property type="project" value="UniProtKB-KW"/>
</dbReference>
<evidence type="ECO:0008006" key="15">
    <source>
        <dbReference type="Google" id="ProtNLM"/>
    </source>
</evidence>
<dbReference type="CDD" id="cd04301">
    <property type="entry name" value="NAT_SF"/>
    <property type="match status" value="1"/>
</dbReference>
<dbReference type="AlphaFoldDB" id="A0A8H3E646"/>
<evidence type="ECO:0000256" key="2">
    <source>
        <dbReference type="ARBA" id="ARBA00005816"/>
    </source>
</evidence>
<evidence type="ECO:0000256" key="5">
    <source>
        <dbReference type="ARBA" id="ARBA00022771"/>
    </source>
</evidence>
<organism evidence="13 14">
    <name type="scientific">Rhizoctonia solani</name>
    <dbReference type="NCBI Taxonomy" id="456999"/>
    <lineage>
        <taxon>Eukaryota</taxon>
        <taxon>Fungi</taxon>
        <taxon>Dikarya</taxon>
        <taxon>Basidiomycota</taxon>
        <taxon>Agaricomycotina</taxon>
        <taxon>Agaricomycetes</taxon>
        <taxon>Cantharellales</taxon>
        <taxon>Ceratobasidiaceae</taxon>
        <taxon>Rhizoctonia</taxon>
    </lineage>
</organism>
<gene>
    <name evidence="13" type="ORF">RDB_LOCUS158834</name>
</gene>